<organism evidence="5 6">
    <name type="scientific">Sphingomonas aurantiaca</name>
    <dbReference type="NCBI Taxonomy" id="185949"/>
    <lineage>
        <taxon>Bacteria</taxon>
        <taxon>Pseudomonadati</taxon>
        <taxon>Pseudomonadota</taxon>
        <taxon>Alphaproteobacteria</taxon>
        <taxon>Sphingomonadales</taxon>
        <taxon>Sphingomonadaceae</taxon>
        <taxon>Sphingomonas</taxon>
    </lineage>
</organism>
<sequence length="785" mass="85273">MTKSPPLPSSRIAVDIATLLGMREGGDPVFWSRIRAGQLFAGRRVALFLLASNILATLAIAWLVRGIVPHWQIAAWVPLVVAAAVWVGFRRLATHPRGDGYASLRDLRRTMWDGFVLALVWSAVPVFFCTHAPTGTTAGLGLTLAVLMATAALAMAPLALATLVFLGYLGAAMVVQMALAGSSAAALGLFLFTGLLMAACLHRARALVVIRAGELVLDDRNETVSLLLGDFDATGAHWLWETDSNRRIVKAGARFASACGVDPASLNGLPLLQVLAGPSWDTGEFDSGLRTLAERLKRRESFRELRLPVRIDGEDRWWEMAASPRFDDHGEFYGFLGVSADITRQRNLADKINRMARFDTLTGLPNRLMVNETLVKAMADADRWGGRYAFMMLDLDRFKAVNDTLGHPIGDRLLGRVSERIQQLMGVNEICGRLGGDEFAVVIRDAGDTAAVERLAERIIAALSQPYEIDAHTLHIGASIGLAMGPRDGRTAEMLVRSADLALYRAKDAGRGVFRRYEPELHVQAEERRVLEAALRDAIENGEMHLVYQPIVETGSQLPCGFEALLRWTSRDFGSVLPSKFIALAEETRLIGPIGAWVVRTACEEAARWPSDMRIAVNVSADQLRNPGFVTTIASALASTGVSPERLELEVTESVFMHEGLGAAQILDRVAELGVRLSLDDFGSGHSSLGYLSRTRFSSLKIDRNFVRDAAGGLREAVAIVRAGIALATSLGMDTTAEGIETKAELGVLHDLGCTHAQGFYFGRPMSAEDARALANREWKDAVAA</sequence>
<dbReference type="PROSITE" id="PS50883">
    <property type="entry name" value="EAL"/>
    <property type="match status" value="1"/>
</dbReference>
<dbReference type="InterPro" id="IPR035965">
    <property type="entry name" value="PAS-like_dom_sf"/>
</dbReference>
<dbReference type="Pfam" id="PF00563">
    <property type="entry name" value="EAL"/>
    <property type="match status" value="1"/>
</dbReference>
<dbReference type="Pfam" id="PF08448">
    <property type="entry name" value="PAS_4"/>
    <property type="match status" value="1"/>
</dbReference>
<dbReference type="SUPFAM" id="SSF55785">
    <property type="entry name" value="PYP-like sensor domain (PAS domain)"/>
    <property type="match status" value="1"/>
</dbReference>
<feature type="transmembrane region" description="Helical" evidence="1">
    <location>
        <begin position="178"/>
        <end position="199"/>
    </location>
</feature>
<feature type="transmembrane region" description="Helical" evidence="1">
    <location>
        <begin position="140"/>
        <end position="166"/>
    </location>
</feature>
<dbReference type="InterPro" id="IPR000700">
    <property type="entry name" value="PAS-assoc_C"/>
</dbReference>
<dbReference type="Pfam" id="PF00990">
    <property type="entry name" value="GGDEF"/>
    <property type="match status" value="1"/>
</dbReference>
<name>A0A5E7ZTV5_9SPHN</name>
<dbReference type="Gene3D" id="3.30.70.270">
    <property type="match status" value="1"/>
</dbReference>
<evidence type="ECO:0000313" key="6">
    <source>
        <dbReference type="Proteomes" id="UP000326857"/>
    </source>
</evidence>
<dbReference type="InterPro" id="IPR035919">
    <property type="entry name" value="EAL_sf"/>
</dbReference>
<dbReference type="Gene3D" id="3.20.20.450">
    <property type="entry name" value="EAL domain"/>
    <property type="match status" value="1"/>
</dbReference>
<dbReference type="NCBIfam" id="TIGR00229">
    <property type="entry name" value="sensory_box"/>
    <property type="match status" value="1"/>
</dbReference>
<evidence type="ECO:0000259" key="2">
    <source>
        <dbReference type="PROSITE" id="PS50113"/>
    </source>
</evidence>
<dbReference type="InterPro" id="IPR000014">
    <property type="entry name" value="PAS"/>
</dbReference>
<dbReference type="SMART" id="SM00052">
    <property type="entry name" value="EAL"/>
    <property type="match status" value="1"/>
</dbReference>
<proteinExistence type="predicted"/>
<dbReference type="NCBIfam" id="TIGR00254">
    <property type="entry name" value="GGDEF"/>
    <property type="match status" value="1"/>
</dbReference>
<evidence type="ECO:0000256" key="1">
    <source>
        <dbReference type="SAM" id="Phobius"/>
    </source>
</evidence>
<feature type="transmembrane region" description="Helical" evidence="1">
    <location>
        <begin position="110"/>
        <end position="128"/>
    </location>
</feature>
<evidence type="ECO:0000259" key="4">
    <source>
        <dbReference type="PROSITE" id="PS50887"/>
    </source>
</evidence>
<dbReference type="Proteomes" id="UP000326857">
    <property type="component" value="Unassembled WGS sequence"/>
</dbReference>
<dbReference type="SUPFAM" id="SSF141868">
    <property type="entry name" value="EAL domain-like"/>
    <property type="match status" value="1"/>
</dbReference>
<dbReference type="EMBL" id="CABVLI010000042">
    <property type="protein sequence ID" value="VVT22126.1"/>
    <property type="molecule type" value="Genomic_DNA"/>
</dbReference>
<dbReference type="SUPFAM" id="SSF55073">
    <property type="entry name" value="Nucleotide cyclase"/>
    <property type="match status" value="1"/>
</dbReference>
<dbReference type="PANTHER" id="PTHR44757:SF2">
    <property type="entry name" value="BIOFILM ARCHITECTURE MAINTENANCE PROTEIN MBAA"/>
    <property type="match status" value="1"/>
</dbReference>
<feature type="domain" description="PAC" evidence="2">
    <location>
        <begin position="301"/>
        <end position="354"/>
    </location>
</feature>
<dbReference type="Gene3D" id="3.30.450.20">
    <property type="entry name" value="PAS domain"/>
    <property type="match status" value="1"/>
</dbReference>
<reference evidence="5 6" key="1">
    <citation type="submission" date="2019-09" db="EMBL/GenBank/DDBJ databases">
        <authorList>
            <person name="Dittami M. S."/>
        </authorList>
    </citation>
    <scope>NUCLEOTIDE SEQUENCE [LARGE SCALE GENOMIC DNA]</scope>
    <source>
        <strain evidence="5">SPHINGO391</strain>
    </source>
</reference>
<keyword evidence="1" id="KW-0812">Transmembrane</keyword>
<dbReference type="CDD" id="cd01949">
    <property type="entry name" value="GGDEF"/>
    <property type="match status" value="1"/>
</dbReference>
<feature type="domain" description="EAL" evidence="3">
    <location>
        <begin position="528"/>
        <end position="779"/>
    </location>
</feature>
<evidence type="ECO:0000259" key="3">
    <source>
        <dbReference type="PROSITE" id="PS50883"/>
    </source>
</evidence>
<dbReference type="InterPro" id="IPR052155">
    <property type="entry name" value="Biofilm_reg_signaling"/>
</dbReference>
<dbReference type="InterPro" id="IPR013656">
    <property type="entry name" value="PAS_4"/>
</dbReference>
<gene>
    <name evidence="5" type="ORF">SPHINGO391_470308</name>
</gene>
<dbReference type="AlphaFoldDB" id="A0A5E7ZTV5"/>
<dbReference type="CDD" id="cd00130">
    <property type="entry name" value="PAS"/>
    <property type="match status" value="1"/>
</dbReference>
<dbReference type="InterPro" id="IPR043128">
    <property type="entry name" value="Rev_trsase/Diguanyl_cyclase"/>
</dbReference>
<dbReference type="InterPro" id="IPR000160">
    <property type="entry name" value="GGDEF_dom"/>
</dbReference>
<dbReference type="CDD" id="cd01948">
    <property type="entry name" value="EAL"/>
    <property type="match status" value="1"/>
</dbReference>
<feature type="transmembrane region" description="Helical" evidence="1">
    <location>
        <begin position="70"/>
        <end position="89"/>
    </location>
</feature>
<dbReference type="SMART" id="SM00267">
    <property type="entry name" value="GGDEF"/>
    <property type="match status" value="1"/>
</dbReference>
<dbReference type="PANTHER" id="PTHR44757">
    <property type="entry name" value="DIGUANYLATE CYCLASE DGCP"/>
    <property type="match status" value="1"/>
</dbReference>
<dbReference type="InterPro" id="IPR029787">
    <property type="entry name" value="Nucleotide_cyclase"/>
</dbReference>
<dbReference type="PROSITE" id="PS50113">
    <property type="entry name" value="PAC"/>
    <property type="match status" value="1"/>
</dbReference>
<feature type="domain" description="GGDEF" evidence="4">
    <location>
        <begin position="386"/>
        <end position="519"/>
    </location>
</feature>
<keyword evidence="1" id="KW-0472">Membrane</keyword>
<evidence type="ECO:0000313" key="5">
    <source>
        <dbReference type="EMBL" id="VVT22126.1"/>
    </source>
</evidence>
<dbReference type="RefSeq" id="WP_234422739.1">
    <property type="nucleotide sequence ID" value="NZ_LR701528.1"/>
</dbReference>
<accession>A0A5E7ZTV5</accession>
<protein>
    <submittedName>
        <fullName evidence="5">Diguanylate cyclase</fullName>
    </submittedName>
</protein>
<dbReference type="InterPro" id="IPR001633">
    <property type="entry name" value="EAL_dom"/>
</dbReference>
<dbReference type="PROSITE" id="PS50887">
    <property type="entry name" value="GGDEF"/>
    <property type="match status" value="1"/>
</dbReference>
<feature type="transmembrane region" description="Helical" evidence="1">
    <location>
        <begin position="45"/>
        <end position="64"/>
    </location>
</feature>
<keyword evidence="1" id="KW-1133">Transmembrane helix</keyword>